<feature type="domain" description="Palmitoyltransferase DHHC" evidence="11">
    <location>
        <begin position="212"/>
        <end position="339"/>
    </location>
</feature>
<evidence type="ECO:0000256" key="3">
    <source>
        <dbReference type="ARBA" id="ARBA00022692"/>
    </source>
</evidence>
<evidence type="ECO:0000256" key="5">
    <source>
        <dbReference type="ARBA" id="ARBA00023034"/>
    </source>
</evidence>
<dbReference type="PANTHER" id="PTHR22883:SF475">
    <property type="entry name" value="PALMITOYLTRANSFERASE ZDHHC23"/>
    <property type="match status" value="1"/>
</dbReference>
<comment type="domain">
    <text evidence="10">The DHHC domain is required for palmitoyltransferase activity.</text>
</comment>
<protein>
    <recommendedName>
        <fullName evidence="10">Palmitoyltransferase</fullName>
        <ecNumber evidence="10">2.3.1.225</ecNumber>
    </recommendedName>
</protein>
<keyword evidence="2 10" id="KW-0808">Transferase</keyword>
<comment type="subcellular location">
    <subcellularLocation>
        <location evidence="1">Golgi apparatus</location>
        <location evidence="1">trans-Golgi network membrane</location>
        <topology evidence="1">Multi-pass membrane protein</topology>
    </subcellularLocation>
</comment>
<evidence type="ECO:0000256" key="2">
    <source>
        <dbReference type="ARBA" id="ARBA00022679"/>
    </source>
</evidence>
<sequence length="382" mass="43700">MEPTDSSPLCCCEYYNLHGQRTHLIALCCDCEDLDNAVDQCLKGQGISTEKFGIICKVVTDRIRLPWFRGAVKFDTEAIVPIIILTSSLYFASSGFVFTVLAFVYLPLFVLVFYTCTLRNKRKTWFFVSWACTSMAGIYALFMIYIADKCSSINNIALSLAFILILMLYYRVVTSKDKISLFTQLHDQPLKIGVVPEMKNPRSKGTDIDYEQLSCCFCTYGPFSRSKHCRICGYCVPRSDHHCVWTNCCIGHHNQLLFLVTIIAFVISGSWGVYLSLNTICNPVPYSKLILDCSAVYNNSGNAIMFVSSFYSIIFIFSMLALFLQQVFFISFNITGDEWRRGSRHKSLWQILSTNPHNRGFLLNWMDFLFPRLLLQTSYELV</sequence>
<dbReference type="GeneID" id="116304266"/>
<evidence type="ECO:0000259" key="11">
    <source>
        <dbReference type="Pfam" id="PF01529"/>
    </source>
</evidence>
<dbReference type="GO" id="GO:0006612">
    <property type="term" value="P:protein targeting to membrane"/>
    <property type="evidence" value="ECO:0007669"/>
    <property type="project" value="TreeGrafter"/>
</dbReference>
<reference evidence="13" key="1">
    <citation type="submission" date="2025-08" db="UniProtKB">
        <authorList>
            <consortium name="RefSeq"/>
        </authorList>
    </citation>
    <scope>IDENTIFICATION</scope>
    <source>
        <tissue evidence="13">Tentacle</tissue>
    </source>
</reference>
<evidence type="ECO:0000256" key="10">
    <source>
        <dbReference type="RuleBase" id="RU079119"/>
    </source>
</evidence>
<comment type="catalytic activity">
    <reaction evidence="10">
        <text>L-cysteinyl-[protein] + hexadecanoyl-CoA = S-hexadecanoyl-L-cysteinyl-[protein] + CoA</text>
        <dbReference type="Rhea" id="RHEA:36683"/>
        <dbReference type="Rhea" id="RHEA-COMP:10131"/>
        <dbReference type="Rhea" id="RHEA-COMP:11032"/>
        <dbReference type="ChEBI" id="CHEBI:29950"/>
        <dbReference type="ChEBI" id="CHEBI:57287"/>
        <dbReference type="ChEBI" id="CHEBI:57379"/>
        <dbReference type="ChEBI" id="CHEBI:74151"/>
        <dbReference type="EC" id="2.3.1.225"/>
    </reaction>
</comment>
<evidence type="ECO:0000313" key="12">
    <source>
        <dbReference type="Proteomes" id="UP000515163"/>
    </source>
</evidence>
<keyword evidence="4 10" id="KW-1133">Transmembrane helix</keyword>
<dbReference type="AlphaFoldDB" id="A0A6P8IRR0"/>
<keyword evidence="8" id="KW-0449">Lipoprotein</keyword>
<dbReference type="PROSITE" id="PS50216">
    <property type="entry name" value="DHHC"/>
    <property type="match status" value="1"/>
</dbReference>
<dbReference type="FunCoup" id="A0A6P8IRR0">
    <property type="interactions" value="141"/>
</dbReference>
<evidence type="ECO:0000256" key="7">
    <source>
        <dbReference type="ARBA" id="ARBA00023139"/>
    </source>
</evidence>
<keyword evidence="3 10" id="KW-0812">Transmembrane</keyword>
<feature type="transmembrane region" description="Helical" evidence="10">
    <location>
        <begin position="125"/>
        <end position="147"/>
    </location>
</feature>
<dbReference type="RefSeq" id="XP_031569831.1">
    <property type="nucleotide sequence ID" value="XM_031713971.1"/>
</dbReference>
<gene>
    <name evidence="13" type="primary">LOC116304266</name>
</gene>
<keyword evidence="12" id="KW-1185">Reference proteome</keyword>
<dbReference type="GO" id="GO:0005783">
    <property type="term" value="C:endoplasmic reticulum"/>
    <property type="evidence" value="ECO:0007669"/>
    <property type="project" value="TreeGrafter"/>
</dbReference>
<dbReference type="InterPro" id="IPR039859">
    <property type="entry name" value="PFA4/ZDH16/20/ERF2-like"/>
</dbReference>
<feature type="transmembrane region" description="Helical" evidence="10">
    <location>
        <begin position="310"/>
        <end position="334"/>
    </location>
</feature>
<dbReference type="OrthoDB" id="430659at2759"/>
<feature type="transmembrane region" description="Helical" evidence="10">
    <location>
        <begin position="256"/>
        <end position="277"/>
    </location>
</feature>
<dbReference type="GO" id="GO:0019706">
    <property type="term" value="F:protein-cysteine S-palmitoyltransferase activity"/>
    <property type="evidence" value="ECO:0007669"/>
    <property type="project" value="UniProtKB-EC"/>
</dbReference>
<name>A0A6P8IRR0_ACTTE</name>
<evidence type="ECO:0000256" key="4">
    <source>
        <dbReference type="ARBA" id="ARBA00022989"/>
    </source>
</evidence>
<dbReference type="GO" id="GO:0005794">
    <property type="term" value="C:Golgi apparatus"/>
    <property type="evidence" value="ECO:0007669"/>
    <property type="project" value="UniProtKB-SubCell"/>
</dbReference>
<keyword evidence="9 10" id="KW-0012">Acyltransferase</keyword>
<dbReference type="PANTHER" id="PTHR22883">
    <property type="entry name" value="ZINC FINGER DHHC DOMAIN CONTAINING PROTEIN"/>
    <property type="match status" value="1"/>
</dbReference>
<dbReference type="EC" id="2.3.1.225" evidence="10"/>
<dbReference type="InParanoid" id="A0A6P8IRR0"/>
<dbReference type="Proteomes" id="UP000515163">
    <property type="component" value="Unplaced"/>
</dbReference>
<evidence type="ECO:0000256" key="6">
    <source>
        <dbReference type="ARBA" id="ARBA00023136"/>
    </source>
</evidence>
<feature type="transmembrane region" description="Helical" evidence="10">
    <location>
        <begin position="153"/>
        <end position="172"/>
    </location>
</feature>
<keyword evidence="6 10" id="KW-0472">Membrane</keyword>
<accession>A0A6P8IRR0</accession>
<keyword evidence="7" id="KW-0564">Palmitate</keyword>
<evidence type="ECO:0000256" key="9">
    <source>
        <dbReference type="ARBA" id="ARBA00023315"/>
    </source>
</evidence>
<dbReference type="KEGG" id="aten:116304266"/>
<evidence type="ECO:0000313" key="13">
    <source>
        <dbReference type="RefSeq" id="XP_031569831.1"/>
    </source>
</evidence>
<organism evidence="12 13">
    <name type="scientific">Actinia tenebrosa</name>
    <name type="common">Australian red waratah sea anemone</name>
    <dbReference type="NCBI Taxonomy" id="6105"/>
    <lineage>
        <taxon>Eukaryota</taxon>
        <taxon>Metazoa</taxon>
        <taxon>Cnidaria</taxon>
        <taxon>Anthozoa</taxon>
        <taxon>Hexacorallia</taxon>
        <taxon>Actiniaria</taxon>
        <taxon>Actiniidae</taxon>
        <taxon>Actinia</taxon>
    </lineage>
</organism>
<dbReference type="InterPro" id="IPR001594">
    <property type="entry name" value="Palmitoyltrfase_DHHC"/>
</dbReference>
<proteinExistence type="inferred from homology"/>
<keyword evidence="5" id="KW-0333">Golgi apparatus</keyword>
<feature type="transmembrane region" description="Helical" evidence="10">
    <location>
        <begin position="89"/>
        <end position="113"/>
    </location>
</feature>
<comment type="similarity">
    <text evidence="10">Belongs to the DHHC palmitoyltransferase family.</text>
</comment>
<evidence type="ECO:0000256" key="1">
    <source>
        <dbReference type="ARBA" id="ARBA00004166"/>
    </source>
</evidence>
<evidence type="ECO:0000256" key="8">
    <source>
        <dbReference type="ARBA" id="ARBA00023288"/>
    </source>
</evidence>
<dbReference type="Pfam" id="PF01529">
    <property type="entry name" value="DHHC"/>
    <property type="match status" value="1"/>
</dbReference>